<comment type="subcellular location">
    <subcellularLocation>
        <location evidence="1">Cytoplasm</location>
    </subcellularLocation>
</comment>
<keyword evidence="3" id="KW-0175">Coiled coil</keyword>
<dbReference type="Pfam" id="PF07989">
    <property type="entry name" value="Cnn_1N"/>
    <property type="match status" value="1"/>
</dbReference>
<dbReference type="Pfam" id="PF07508">
    <property type="entry name" value="Recombinase"/>
    <property type="match status" value="1"/>
</dbReference>
<dbReference type="EMBL" id="JSZA02000196">
    <property type="protein sequence ID" value="TGN99966.1"/>
    <property type="molecule type" value="Genomic_DNA"/>
</dbReference>
<evidence type="ECO:0000256" key="1">
    <source>
        <dbReference type="ARBA" id="ARBA00004496"/>
    </source>
</evidence>
<dbReference type="GO" id="GO:0005815">
    <property type="term" value="C:microtubule organizing center"/>
    <property type="evidence" value="ECO:0007669"/>
    <property type="project" value="InterPro"/>
</dbReference>
<dbReference type="InterPro" id="IPR011109">
    <property type="entry name" value="DNA_bind_recombinase_dom"/>
</dbReference>
<dbReference type="Gene3D" id="6.10.250.2730">
    <property type="match status" value="1"/>
</dbReference>
<comment type="caution">
    <text evidence="6">The sequence shown here is derived from an EMBL/GenBank/DDBJ whole genome shotgun (WGS) entry which is preliminary data.</text>
</comment>
<sequence length="149" mass="16608">MLQFSLIQSRCAGAGSALEKENFDLKLELAHVKFDSERRELGLRIDTLSKDNEALTKDNEALRMELDSAKAHIQKLESKTASVAHKIKKAGTNSKSSKISSQQIKAKALVLRESGHTYQQIAEQLFKEGYKTKNGKPFSSGQISNWLKS</sequence>
<dbReference type="GO" id="GO:0000150">
    <property type="term" value="F:DNA strand exchange activity"/>
    <property type="evidence" value="ECO:0007669"/>
    <property type="project" value="InterPro"/>
</dbReference>
<feature type="domain" description="Centrosomin N-terminal motif 1" evidence="5">
    <location>
        <begin position="16"/>
        <end position="79"/>
    </location>
</feature>
<evidence type="ECO:0000256" key="3">
    <source>
        <dbReference type="SAM" id="Coils"/>
    </source>
</evidence>
<feature type="domain" description="Recombinase" evidence="4">
    <location>
        <begin position="114"/>
        <end position="148"/>
    </location>
</feature>
<organism evidence="6 7">
    <name type="scientific">Candidatus Thiomargarita nelsonii</name>
    <dbReference type="NCBI Taxonomy" id="1003181"/>
    <lineage>
        <taxon>Bacteria</taxon>
        <taxon>Pseudomonadati</taxon>
        <taxon>Pseudomonadota</taxon>
        <taxon>Gammaproteobacteria</taxon>
        <taxon>Thiotrichales</taxon>
        <taxon>Thiotrichaceae</taxon>
        <taxon>Thiomargarita</taxon>
    </lineage>
</organism>
<reference evidence="6 7" key="1">
    <citation type="journal article" date="2016" name="Front. Microbiol.">
        <title>Single-Cell (Meta-)Genomics of a Dimorphic Candidatus Thiomargarita nelsonii Reveals Genomic Plasticity.</title>
        <authorList>
            <person name="Flood B.E."/>
            <person name="Fliss P."/>
            <person name="Jones D.S."/>
            <person name="Dick G.J."/>
            <person name="Jain S."/>
            <person name="Kaster A.K."/>
            <person name="Winkel M."/>
            <person name="Mussmann M."/>
            <person name="Bailey J."/>
        </authorList>
    </citation>
    <scope>NUCLEOTIDE SEQUENCE [LARGE SCALE GENOMIC DNA]</scope>
    <source>
        <strain evidence="6">Hydrate Ridge</strain>
    </source>
</reference>
<keyword evidence="2" id="KW-0963">Cytoplasm</keyword>
<dbReference type="GO" id="GO:0005737">
    <property type="term" value="C:cytoplasm"/>
    <property type="evidence" value="ECO:0007669"/>
    <property type="project" value="UniProtKB-SubCell"/>
</dbReference>
<dbReference type="InterPro" id="IPR012943">
    <property type="entry name" value="Cnn_1N"/>
</dbReference>
<feature type="coiled-coil region" evidence="3">
    <location>
        <begin position="45"/>
        <end position="79"/>
    </location>
</feature>
<protein>
    <recommendedName>
        <fullName evidence="8">Recombinase domain-containing protein</fullName>
    </recommendedName>
</protein>
<dbReference type="Proteomes" id="UP000030428">
    <property type="component" value="Unassembled WGS sequence"/>
</dbReference>
<evidence type="ECO:0000313" key="7">
    <source>
        <dbReference type="Proteomes" id="UP000030428"/>
    </source>
</evidence>
<evidence type="ECO:0000259" key="4">
    <source>
        <dbReference type="Pfam" id="PF07508"/>
    </source>
</evidence>
<gene>
    <name evidence="6" type="ORF">PN36_29050</name>
</gene>
<dbReference type="AlphaFoldDB" id="A0A4E0RC51"/>
<proteinExistence type="predicted"/>
<evidence type="ECO:0000313" key="6">
    <source>
        <dbReference type="EMBL" id="TGN99966.1"/>
    </source>
</evidence>
<keyword evidence="7" id="KW-1185">Reference proteome</keyword>
<accession>A0A4E0RC51</accession>
<dbReference type="GO" id="GO:0003677">
    <property type="term" value="F:DNA binding"/>
    <property type="evidence" value="ECO:0007669"/>
    <property type="project" value="InterPro"/>
</dbReference>
<name>A0A4E0RC51_9GAMM</name>
<evidence type="ECO:0000256" key="2">
    <source>
        <dbReference type="ARBA" id="ARBA00022490"/>
    </source>
</evidence>
<evidence type="ECO:0000259" key="5">
    <source>
        <dbReference type="Pfam" id="PF07989"/>
    </source>
</evidence>
<evidence type="ECO:0008006" key="8">
    <source>
        <dbReference type="Google" id="ProtNLM"/>
    </source>
</evidence>